<sequence length="195" mass="22755">MKREEILTLYHSNPDSIASYIEDFEFRYKALEFRYKVLEFRYKVLEFRYKVLESQNIEFRERISELESQVKFKDARIEALESQVKSKDARIEALESQAIEFQERINELESLLNQNIQSNKKPPSTGTFIEKKPKTGSSQEGSSKRPGGQKGHPGSTLNQVEDPDEIIFHRLHKCRCCGRNIEESEAHRLQDKAGI</sequence>
<dbReference type="GeneID" id="31905286"/>
<dbReference type="SUPFAM" id="SSF57997">
    <property type="entry name" value="Tropomyosin"/>
    <property type="match status" value="1"/>
</dbReference>
<dbReference type="STRING" id="1434118.MSSAC_2819"/>
<feature type="coiled-coil region" evidence="1">
    <location>
        <begin position="49"/>
        <end position="111"/>
    </location>
</feature>
<evidence type="ECO:0000313" key="5">
    <source>
        <dbReference type="Proteomes" id="UP000033123"/>
    </source>
</evidence>
<dbReference type="PATRIC" id="fig|1434118.4.peg.3661"/>
<dbReference type="Pfam" id="PF20042">
    <property type="entry name" value="DUF6444"/>
    <property type="match status" value="1"/>
</dbReference>
<feature type="region of interest" description="Disordered" evidence="2">
    <location>
        <begin position="114"/>
        <end position="162"/>
    </location>
</feature>
<gene>
    <name evidence="4" type="ORF">MSSAC_2819</name>
</gene>
<dbReference type="KEGG" id="msj:MSSAC_2819"/>
<keyword evidence="1" id="KW-0175">Coiled coil</keyword>
<evidence type="ECO:0000256" key="2">
    <source>
        <dbReference type="SAM" id="MobiDB-lite"/>
    </source>
</evidence>
<dbReference type="RefSeq" id="WP_082093056.1">
    <property type="nucleotide sequence ID" value="NZ_CP009508.1"/>
</dbReference>
<feature type="compositionally biased region" description="Polar residues" evidence="2">
    <location>
        <begin position="114"/>
        <end position="127"/>
    </location>
</feature>
<proteinExistence type="predicted"/>
<dbReference type="PANTHER" id="PTHR33678">
    <property type="entry name" value="BLL1576 PROTEIN"/>
    <property type="match status" value="1"/>
</dbReference>
<feature type="domain" description="DUF6444" evidence="3">
    <location>
        <begin position="88"/>
        <end position="156"/>
    </location>
</feature>
<evidence type="ECO:0000313" key="4">
    <source>
        <dbReference type="EMBL" id="AKB37409.1"/>
    </source>
</evidence>
<dbReference type="HOGENOM" id="CLU_104489_0_0_2"/>
<evidence type="ECO:0000256" key="1">
    <source>
        <dbReference type="SAM" id="Coils"/>
    </source>
</evidence>
<name>A0A0E3PRS1_9EURY</name>
<dbReference type="InterPro" id="IPR045618">
    <property type="entry name" value="DUF6444"/>
</dbReference>
<dbReference type="Proteomes" id="UP000033123">
    <property type="component" value="Chromosome"/>
</dbReference>
<accession>A0A0E3PRS1</accession>
<evidence type="ECO:0000259" key="3">
    <source>
        <dbReference type="Pfam" id="PF20042"/>
    </source>
</evidence>
<dbReference type="Gene3D" id="1.20.5.170">
    <property type="match status" value="1"/>
</dbReference>
<protein>
    <recommendedName>
        <fullName evidence="3">DUF6444 domain-containing protein</fullName>
    </recommendedName>
</protein>
<dbReference type="InterPro" id="IPR052344">
    <property type="entry name" value="Transposase-related"/>
</dbReference>
<dbReference type="EMBL" id="CP009508">
    <property type="protein sequence ID" value="AKB37409.1"/>
    <property type="molecule type" value="Genomic_DNA"/>
</dbReference>
<dbReference type="AlphaFoldDB" id="A0A0E3PRS1"/>
<reference evidence="4 5" key="1">
    <citation type="submission" date="2014-07" db="EMBL/GenBank/DDBJ databases">
        <title>Methanogenic archaea and the global carbon cycle.</title>
        <authorList>
            <person name="Henriksen J.R."/>
            <person name="Luke J."/>
            <person name="Reinhart S."/>
            <person name="Benedict M.N."/>
            <person name="Youngblut N.D."/>
            <person name="Metcalf M.E."/>
            <person name="Whitaker R.J."/>
            <person name="Metcalf W.W."/>
        </authorList>
    </citation>
    <scope>NUCLEOTIDE SEQUENCE [LARGE SCALE GENOMIC DNA]</scope>
    <source>
        <strain evidence="4 5">C2J</strain>
    </source>
</reference>
<organism evidence="4 5">
    <name type="scientific">Methanosarcina siciliae C2J</name>
    <dbReference type="NCBI Taxonomy" id="1434118"/>
    <lineage>
        <taxon>Archaea</taxon>
        <taxon>Methanobacteriati</taxon>
        <taxon>Methanobacteriota</taxon>
        <taxon>Stenosarchaea group</taxon>
        <taxon>Methanomicrobia</taxon>
        <taxon>Methanosarcinales</taxon>
        <taxon>Methanosarcinaceae</taxon>
        <taxon>Methanosarcina</taxon>
    </lineage>
</organism>
<dbReference type="PANTHER" id="PTHR33678:SF1">
    <property type="entry name" value="BLL1576 PROTEIN"/>
    <property type="match status" value="1"/>
</dbReference>